<feature type="region of interest" description="Disordered" evidence="1">
    <location>
        <begin position="245"/>
        <end position="349"/>
    </location>
</feature>
<feature type="compositionally biased region" description="Gly residues" evidence="1">
    <location>
        <begin position="123"/>
        <end position="134"/>
    </location>
</feature>
<feature type="compositionally biased region" description="Polar residues" evidence="1">
    <location>
        <begin position="9"/>
        <end position="31"/>
    </location>
</feature>
<feature type="compositionally biased region" description="Polar residues" evidence="1">
    <location>
        <begin position="588"/>
        <end position="602"/>
    </location>
</feature>
<feature type="region of interest" description="Disordered" evidence="1">
    <location>
        <begin position="665"/>
        <end position="814"/>
    </location>
</feature>
<accession>A0AAD9FXD6</accession>
<feature type="region of interest" description="Disordered" evidence="1">
    <location>
        <begin position="382"/>
        <end position="529"/>
    </location>
</feature>
<feature type="compositionally biased region" description="Polar residues" evidence="1">
    <location>
        <begin position="791"/>
        <end position="809"/>
    </location>
</feature>
<feature type="region of interest" description="Disordered" evidence="1">
    <location>
        <begin position="1"/>
        <end position="155"/>
    </location>
</feature>
<protein>
    <submittedName>
        <fullName evidence="2">Uncharacterized protein</fullName>
    </submittedName>
</protein>
<feature type="compositionally biased region" description="Basic and acidic residues" evidence="1">
    <location>
        <begin position="211"/>
        <end position="227"/>
    </location>
</feature>
<feature type="compositionally biased region" description="Basic and acidic residues" evidence="1">
    <location>
        <begin position="105"/>
        <end position="116"/>
    </location>
</feature>
<feature type="compositionally biased region" description="Polar residues" evidence="1">
    <location>
        <begin position="752"/>
        <end position="763"/>
    </location>
</feature>
<feature type="compositionally biased region" description="Acidic residues" evidence="1">
    <location>
        <begin position="93"/>
        <end position="104"/>
    </location>
</feature>
<dbReference type="Proteomes" id="UP001182556">
    <property type="component" value="Unassembled WGS sequence"/>
</dbReference>
<keyword evidence="3" id="KW-1185">Reference proteome</keyword>
<feature type="compositionally biased region" description="Polar residues" evidence="1">
    <location>
        <begin position="280"/>
        <end position="291"/>
    </location>
</feature>
<evidence type="ECO:0000313" key="2">
    <source>
        <dbReference type="EMBL" id="KAK1927994.1"/>
    </source>
</evidence>
<feature type="compositionally biased region" description="Basic and acidic residues" evidence="1">
    <location>
        <begin position="76"/>
        <end position="92"/>
    </location>
</feature>
<feature type="compositionally biased region" description="Polar residues" evidence="1">
    <location>
        <begin position="65"/>
        <end position="74"/>
    </location>
</feature>
<feature type="compositionally biased region" description="Polar residues" evidence="1">
    <location>
        <begin position="315"/>
        <end position="349"/>
    </location>
</feature>
<feature type="region of interest" description="Disordered" evidence="1">
    <location>
        <begin position="200"/>
        <end position="229"/>
    </location>
</feature>
<feature type="region of interest" description="Disordered" evidence="1">
    <location>
        <begin position="546"/>
        <end position="607"/>
    </location>
</feature>
<dbReference type="AlphaFoldDB" id="A0AAD9FXD6"/>
<comment type="caution">
    <text evidence="2">The sequence shown here is derived from an EMBL/GenBank/DDBJ whole genome shotgun (WGS) entry which is preliminary data.</text>
</comment>
<feature type="compositionally biased region" description="Basic and acidic residues" evidence="1">
    <location>
        <begin position="401"/>
        <end position="418"/>
    </location>
</feature>
<proteinExistence type="predicted"/>
<sequence>MDAIPLNPRDSTSDSMLSQNSGSSTDVSITATPIAMRNSGPMPTCEDENKEPVGPHVTSWVDRFPSSSSGPSRNRQARESPRRRDRWSTRQEAEEEDQGDDEDVDKTPRAIADETLRSAPGVRGVGEGWAGGPRPGSKTGWWRRKKSTETEDDDPLSLWARHVEADEIRKNSLSASPVKALWNRSVQAFGSSMPHLSLTGDRKKWGMGKRGSIEDKPTRLQDTDRRGRSLTNLFARSTTALAPVSMSTPHLATTTTTATTATTRAPRSTTSTISEYYTPPLTQSQDPSPNLASPEAWQRQHGRASGPRPPWRPPNHTSPRNANQVPPQRITSSQESFGTKFPSNRRSTMGSVVRIDETLGRVDVSDLRGPNALGVMDIASEHGLGISSQPDSDETSTESVKPSERSPIKAEPKPRMVKLDPIAGRPMDAKPPTKTRSPRTIISKIRTALSSRRTASQSSVPTSSPLKRLTKSNTLSRLSRHRPATERSVSPRMARRLSDPFVVPLDEDSIPSRPSTSMGMASRHQRRKSWLSGGESWVKRLSMLVEGEEDEPRRPSSRASIGQSVSTKTRFEDRPRRTPSLLSRVLPSRTSSMGTHFGSSTFKRPGLPTSISTPALHLHRLSTVDLSLDLDLPEVSGLGLDDIINDSRRQGIIASLDLDQHFSFPLPPSSRPFGRSNSPMRSHSRGASEPMPPGLSNRSRVAWESDVLARSGSHKRNVSEPGQDPPMLEPTSTNSEKGSSVFPETPHLPSRQMESGYSQSRQPLQKAGDEPGIDPTRGLAGSTLTALDETSGVSSPSSTLFPTRSSAYSVESEPGDVVEAMISKLDVRGTAKADLLSVAEIKSLNQSSPWASTSNL</sequence>
<evidence type="ECO:0000256" key="1">
    <source>
        <dbReference type="SAM" id="MobiDB-lite"/>
    </source>
</evidence>
<reference evidence="2" key="1">
    <citation type="submission" date="2023-02" db="EMBL/GenBank/DDBJ databases">
        <title>Identification and recombinant expression of a fungal hydrolase from Papiliotrema laurentii that hydrolyzes apple cutin and clears colloidal polyester polyurethane.</title>
        <authorList>
            <consortium name="DOE Joint Genome Institute"/>
            <person name="Roman V.A."/>
            <person name="Bojanowski C."/>
            <person name="Crable B.R."/>
            <person name="Wagner D.N."/>
            <person name="Hung C.S."/>
            <person name="Nadeau L.J."/>
            <person name="Schratz L."/>
            <person name="Haridas S."/>
            <person name="Pangilinan J."/>
            <person name="Lipzen A."/>
            <person name="Na H."/>
            <person name="Yan M."/>
            <person name="Ng V."/>
            <person name="Grigoriev I.V."/>
            <person name="Spatafora J.W."/>
            <person name="Barlow D."/>
            <person name="Biffinger J."/>
            <person name="Kelley-Loughnane N."/>
            <person name="Varaljay V.A."/>
            <person name="Crookes-Goodson W.J."/>
        </authorList>
    </citation>
    <scope>NUCLEOTIDE SEQUENCE</scope>
    <source>
        <strain evidence="2">5307AH</strain>
    </source>
</reference>
<feature type="compositionally biased region" description="Low complexity" evidence="1">
    <location>
        <begin position="252"/>
        <end position="272"/>
    </location>
</feature>
<dbReference type="EMBL" id="JAODAN010000001">
    <property type="protein sequence ID" value="KAK1927994.1"/>
    <property type="molecule type" value="Genomic_DNA"/>
</dbReference>
<feature type="compositionally biased region" description="Polar residues" evidence="1">
    <location>
        <begin position="448"/>
        <end position="477"/>
    </location>
</feature>
<feature type="compositionally biased region" description="Polar residues" evidence="1">
    <location>
        <begin position="557"/>
        <end position="568"/>
    </location>
</feature>
<gene>
    <name evidence="2" type="ORF">DB88DRAFT_480031</name>
</gene>
<name>A0AAD9FXD6_PAPLA</name>
<organism evidence="2 3">
    <name type="scientific">Papiliotrema laurentii</name>
    <name type="common">Cryptococcus laurentii</name>
    <dbReference type="NCBI Taxonomy" id="5418"/>
    <lineage>
        <taxon>Eukaryota</taxon>
        <taxon>Fungi</taxon>
        <taxon>Dikarya</taxon>
        <taxon>Basidiomycota</taxon>
        <taxon>Agaricomycotina</taxon>
        <taxon>Tremellomycetes</taxon>
        <taxon>Tremellales</taxon>
        <taxon>Rhynchogastremaceae</taxon>
        <taxon>Papiliotrema</taxon>
    </lineage>
</organism>
<evidence type="ECO:0000313" key="3">
    <source>
        <dbReference type="Proteomes" id="UP001182556"/>
    </source>
</evidence>